<accession>A0ABY4V973</accession>
<proteinExistence type="predicted"/>
<dbReference type="RefSeq" id="WP_252081857.1">
    <property type="nucleotide sequence ID" value="NZ_CP092418.1"/>
</dbReference>
<dbReference type="Pfam" id="PF10761">
    <property type="entry name" value="DUF2590"/>
    <property type="match status" value="1"/>
</dbReference>
<sequence>MSDFEDLLISDDRDLTLDAGGFPVFCSGRVSIGQDIKHRILESGLALQLIGERDPRKIARIKNQILLLVDTDERIRPGTAKLTPSDASNETYWLRATTMKYGEIGVSL</sequence>
<protein>
    <submittedName>
        <fullName evidence="1">DUF2590 family protein</fullName>
    </submittedName>
</protein>
<organism evidence="1 2">
    <name type="scientific">Microbulbifer variabilis</name>
    <dbReference type="NCBI Taxonomy" id="266805"/>
    <lineage>
        <taxon>Bacteria</taxon>
        <taxon>Pseudomonadati</taxon>
        <taxon>Pseudomonadota</taxon>
        <taxon>Gammaproteobacteria</taxon>
        <taxon>Cellvibrionales</taxon>
        <taxon>Microbulbiferaceae</taxon>
        <taxon>Microbulbifer</taxon>
    </lineage>
</organism>
<gene>
    <name evidence="1" type="ORF">MJO52_11785</name>
</gene>
<dbReference type="Proteomes" id="UP001055658">
    <property type="component" value="Chromosome"/>
</dbReference>
<dbReference type="EMBL" id="CP092418">
    <property type="protein sequence ID" value="USD19763.1"/>
    <property type="molecule type" value="Genomic_DNA"/>
</dbReference>
<keyword evidence="2" id="KW-1185">Reference proteome</keyword>
<reference evidence="1" key="1">
    <citation type="submission" date="2022-02" db="EMBL/GenBank/DDBJ databases">
        <title>Coral-associated bacteria.</title>
        <authorList>
            <person name="Tang K."/>
            <person name="Wang X."/>
        </authorList>
    </citation>
    <scope>NUCLEOTIDE SEQUENCE</scope>
    <source>
        <strain evidence="1">SCSIO 43006</strain>
    </source>
</reference>
<evidence type="ECO:0000313" key="2">
    <source>
        <dbReference type="Proteomes" id="UP001055658"/>
    </source>
</evidence>
<name>A0ABY4V973_9GAMM</name>
<evidence type="ECO:0000313" key="1">
    <source>
        <dbReference type="EMBL" id="USD19763.1"/>
    </source>
</evidence>
<dbReference type="InterPro" id="IPR019697">
    <property type="entry name" value="Phage_HP1_Orf28"/>
</dbReference>